<protein>
    <submittedName>
        <fullName evidence="2">Uncharacterized protein</fullName>
    </submittedName>
</protein>
<sequence>MISIKKALFVFATAVGIAASFASNATEHARRPPDTCTYLLNSCYQGNNNDCELWYAQCANVDPE</sequence>
<reference evidence="2 3" key="1">
    <citation type="submission" date="2022-06" db="EMBL/GenBank/DDBJ databases">
        <title>Janthinobacterium kumbetensis sp. nov., isolated from spring water in Turkey.</title>
        <authorList>
            <person name="Inan Bektas K."/>
            <person name="Belduz A.A."/>
            <person name="Canakci S."/>
            <person name="Nalcaoglu A."/>
            <person name="Ceylan E."/>
            <person name="Kati H."/>
        </authorList>
    </citation>
    <scope>NUCLEOTIDE SEQUENCE [LARGE SCALE GENOMIC DNA]</scope>
    <source>
        <strain evidence="2 3">GK</strain>
    </source>
</reference>
<dbReference type="EMBL" id="JAMQGR010000003">
    <property type="protein sequence ID" value="MCM2566243.1"/>
    <property type="molecule type" value="Genomic_DNA"/>
</dbReference>
<dbReference type="Proteomes" id="UP001202243">
    <property type="component" value="Unassembled WGS sequence"/>
</dbReference>
<gene>
    <name evidence="2" type="ORF">NCG91_11605</name>
</gene>
<evidence type="ECO:0000313" key="2">
    <source>
        <dbReference type="EMBL" id="MCM2566243.1"/>
    </source>
</evidence>
<comment type="caution">
    <text evidence="2">The sequence shown here is derived from an EMBL/GenBank/DDBJ whole genome shotgun (WGS) entry which is preliminary data.</text>
</comment>
<name>A0ABT0WQK2_9BURK</name>
<accession>A0ABT0WQK2</accession>
<dbReference type="RefSeq" id="WP_251349803.1">
    <property type="nucleotide sequence ID" value="NZ_JAMQGR010000003.1"/>
</dbReference>
<organism evidence="2 3">
    <name type="scientific">Janthinobacterium kumbetense</name>
    <dbReference type="NCBI Taxonomy" id="2950280"/>
    <lineage>
        <taxon>Bacteria</taxon>
        <taxon>Pseudomonadati</taxon>
        <taxon>Pseudomonadota</taxon>
        <taxon>Betaproteobacteria</taxon>
        <taxon>Burkholderiales</taxon>
        <taxon>Oxalobacteraceae</taxon>
        <taxon>Janthinobacterium</taxon>
    </lineage>
</organism>
<evidence type="ECO:0000256" key="1">
    <source>
        <dbReference type="SAM" id="SignalP"/>
    </source>
</evidence>
<evidence type="ECO:0000313" key="3">
    <source>
        <dbReference type="Proteomes" id="UP001202243"/>
    </source>
</evidence>
<keyword evidence="3" id="KW-1185">Reference proteome</keyword>
<feature type="signal peptide" evidence="1">
    <location>
        <begin position="1"/>
        <end position="25"/>
    </location>
</feature>
<proteinExistence type="predicted"/>
<feature type="chain" id="PRO_5046584837" evidence="1">
    <location>
        <begin position="26"/>
        <end position="64"/>
    </location>
</feature>
<keyword evidence="1" id="KW-0732">Signal</keyword>